<evidence type="ECO:0000313" key="3">
    <source>
        <dbReference type="EMBL" id="CAF1380105.1"/>
    </source>
</evidence>
<dbReference type="PANTHER" id="PTHR36649">
    <property type="entry name" value="UBIQUITIN-LIKE DOMAIN-CONTAINING PROTEIN"/>
    <property type="match status" value="1"/>
</dbReference>
<evidence type="ECO:0000313" key="2">
    <source>
        <dbReference type="EMBL" id="CAF0810134.1"/>
    </source>
</evidence>
<dbReference type="Gene3D" id="3.10.20.90">
    <property type="entry name" value="Phosphatidylinositol 3-kinase Catalytic Subunit, Chain A, domain 1"/>
    <property type="match status" value="1"/>
</dbReference>
<dbReference type="EMBL" id="CAJNOJ010000298">
    <property type="protein sequence ID" value="CAF1380105.1"/>
    <property type="molecule type" value="Genomic_DNA"/>
</dbReference>
<dbReference type="PANTHER" id="PTHR36649:SF28">
    <property type="entry name" value="UBIQUITIN-LIKE DOMAIN-CONTAINING PROTEIN"/>
    <property type="match status" value="1"/>
</dbReference>
<dbReference type="SUPFAM" id="SSF54236">
    <property type="entry name" value="Ubiquitin-like"/>
    <property type="match status" value="1"/>
</dbReference>
<dbReference type="AlphaFoldDB" id="A0A813TJ81"/>
<feature type="domain" description="Ubiquitin-like" evidence="1">
    <location>
        <begin position="79"/>
        <end position="154"/>
    </location>
</feature>
<sequence length="323" mass="36465">MSSAKRTTTDQDVLVAGISAIMGVPLQLRLSTRRSSVDQENVSLLDYHDKTYSYGQVGDGSANQATNTKKDLNTAVRQIEIYAKMSSGKEITVNVDPNVTVEHVTNALQNTNEVLSNEGRVVFAGKTLTNEKRLHEYGIQDRCTLHVLTRTRDGAQLVLDPASMDPQYDHDFTRIKDNNRVFTRGSMPYVRPCGWKRFAIKVSDKFENMVWLGDSDKNGEWPVSYHGTGFHQARTIAIDGFELTKGKTFAFQYGVYSTPDLEVAERYAVKFSHGNIQYLIILQNRVNPKTLLKVSNNQTNVDEYWVNPSDKDVRPYGICIKKL</sequence>
<dbReference type="PRINTS" id="PR00348">
    <property type="entry name" value="UBIQUITIN"/>
</dbReference>
<evidence type="ECO:0000313" key="4">
    <source>
        <dbReference type="Proteomes" id="UP000663828"/>
    </source>
</evidence>
<keyword evidence="4" id="KW-1185">Reference proteome</keyword>
<dbReference type="InterPro" id="IPR029071">
    <property type="entry name" value="Ubiquitin-like_domsf"/>
</dbReference>
<dbReference type="Proteomes" id="UP000663828">
    <property type="component" value="Unassembled WGS sequence"/>
</dbReference>
<dbReference type="PROSITE" id="PS50053">
    <property type="entry name" value="UBIQUITIN_2"/>
    <property type="match status" value="1"/>
</dbReference>
<dbReference type="InterPro" id="IPR000626">
    <property type="entry name" value="Ubiquitin-like_dom"/>
</dbReference>
<evidence type="ECO:0000259" key="1">
    <source>
        <dbReference type="PROSITE" id="PS50053"/>
    </source>
</evidence>
<gene>
    <name evidence="3" type="ORF">EDS130_LOCUS34877</name>
    <name evidence="2" type="ORF">XAT740_LOCUS3421</name>
</gene>
<dbReference type="EMBL" id="CAJNOR010000130">
    <property type="protein sequence ID" value="CAF0810134.1"/>
    <property type="molecule type" value="Genomic_DNA"/>
</dbReference>
<dbReference type="SMART" id="SM00213">
    <property type="entry name" value="UBQ"/>
    <property type="match status" value="1"/>
</dbReference>
<accession>A0A813TJ81</accession>
<dbReference type="InterPro" id="IPR019956">
    <property type="entry name" value="Ubiquitin_dom"/>
</dbReference>
<dbReference type="Proteomes" id="UP000663852">
    <property type="component" value="Unassembled WGS sequence"/>
</dbReference>
<dbReference type="Gene3D" id="3.90.175.10">
    <property type="entry name" value="Diphtheria Toxin, domain 1"/>
    <property type="match status" value="1"/>
</dbReference>
<proteinExistence type="predicted"/>
<organism evidence="2 4">
    <name type="scientific">Adineta ricciae</name>
    <name type="common">Rotifer</name>
    <dbReference type="NCBI Taxonomy" id="249248"/>
    <lineage>
        <taxon>Eukaryota</taxon>
        <taxon>Metazoa</taxon>
        <taxon>Spiralia</taxon>
        <taxon>Gnathifera</taxon>
        <taxon>Rotifera</taxon>
        <taxon>Eurotatoria</taxon>
        <taxon>Bdelloidea</taxon>
        <taxon>Adinetida</taxon>
        <taxon>Adinetidae</taxon>
        <taxon>Adineta</taxon>
    </lineage>
</organism>
<dbReference type="OrthoDB" id="428577at2759"/>
<dbReference type="Pfam" id="PF00240">
    <property type="entry name" value="ubiquitin"/>
    <property type="match status" value="1"/>
</dbReference>
<protein>
    <recommendedName>
        <fullName evidence="1">Ubiquitin-like domain-containing protein</fullName>
    </recommendedName>
</protein>
<reference evidence="2" key="1">
    <citation type="submission" date="2021-02" db="EMBL/GenBank/DDBJ databases">
        <authorList>
            <person name="Nowell W R."/>
        </authorList>
    </citation>
    <scope>NUCLEOTIDE SEQUENCE</scope>
</reference>
<dbReference type="SUPFAM" id="SSF56399">
    <property type="entry name" value="ADP-ribosylation"/>
    <property type="match status" value="1"/>
</dbReference>
<name>A0A813TJ81_ADIRI</name>
<comment type="caution">
    <text evidence="2">The sequence shown here is derived from an EMBL/GenBank/DDBJ whole genome shotgun (WGS) entry which is preliminary data.</text>
</comment>